<keyword evidence="5 6" id="KW-0472">Membrane</keyword>
<evidence type="ECO:0000256" key="3">
    <source>
        <dbReference type="ARBA" id="ARBA00022692"/>
    </source>
</evidence>
<feature type="transmembrane region" description="Helical" evidence="6">
    <location>
        <begin position="252"/>
        <end position="275"/>
    </location>
</feature>
<name>A0A7S7SQ86_PALFE</name>
<sequence>MSNLKSLLKQSSHYLTGRGLAILIGFVSFPVYARLFSVADYGVLNLAQRFTLVALAVAKLGMQNAILRFYEESSDSEDSLRRLYSTALFGTTFGGLVCSLACALFFALPTSNWIPPNIARALLFASGLVFVRAAASPIFGFLRVEGKTFAFNALDVLTRLLSLIIGVSMVRLLGSRPENLLLGLIFAESAVIGIALVFYIPRHRLAIASFDPSLFRSAMGFAAPLAASELAQTLLGSADRAFVQYYLGSEPLGYYAAACAIAIILQEALQIPLNLALVPMYVKLWHREGAEATGRFVGLTFEVFLLAACAVTAVTFAAARELIVFVNSAKYAPAAPMLGPLVAGYMFLAASVFFSAGFWVQKKTMQMARLVAVAFGVKCVLNFIMLPGMGLAGAVIPNAVGFIVLAALYGWFSHRLLPLRLSPVRCLTYVAAAAVAAFAGQMVQTPGLLLSLVARTATVLGIYSVLVVLFDARLRQWLRQLPGFRSA</sequence>
<feature type="transmembrane region" description="Helical" evidence="6">
    <location>
        <begin position="156"/>
        <end position="174"/>
    </location>
</feature>
<dbReference type="PANTHER" id="PTHR30250">
    <property type="entry name" value="PST FAMILY PREDICTED COLANIC ACID TRANSPORTER"/>
    <property type="match status" value="1"/>
</dbReference>
<feature type="transmembrane region" description="Helical" evidence="6">
    <location>
        <begin position="118"/>
        <end position="144"/>
    </location>
</feature>
<feature type="transmembrane region" description="Helical" evidence="6">
    <location>
        <begin position="367"/>
        <end position="385"/>
    </location>
</feature>
<dbReference type="InterPro" id="IPR050833">
    <property type="entry name" value="Poly_Biosynth_Transport"/>
</dbReference>
<proteinExistence type="predicted"/>
<feature type="transmembrane region" description="Helical" evidence="6">
    <location>
        <begin position="83"/>
        <end position="106"/>
    </location>
</feature>
<keyword evidence="3 6" id="KW-0812">Transmembrane</keyword>
<keyword evidence="7" id="KW-0614">Plasmid</keyword>
<feature type="transmembrane region" description="Helical" evidence="6">
    <location>
        <begin position="424"/>
        <end position="443"/>
    </location>
</feature>
<evidence type="ECO:0000313" key="7">
    <source>
        <dbReference type="EMBL" id="QOY92331.1"/>
    </source>
</evidence>
<organism evidence="7 8">
    <name type="scientific">Paludibaculum fermentans</name>
    <dbReference type="NCBI Taxonomy" id="1473598"/>
    <lineage>
        <taxon>Bacteria</taxon>
        <taxon>Pseudomonadati</taxon>
        <taxon>Acidobacteriota</taxon>
        <taxon>Terriglobia</taxon>
        <taxon>Bryobacterales</taxon>
        <taxon>Bryobacteraceae</taxon>
        <taxon>Paludibaculum</taxon>
    </lineage>
</organism>
<keyword evidence="8" id="KW-1185">Reference proteome</keyword>
<feature type="transmembrane region" description="Helical" evidence="6">
    <location>
        <begin position="43"/>
        <end position="62"/>
    </location>
</feature>
<feature type="transmembrane region" description="Helical" evidence="6">
    <location>
        <begin position="449"/>
        <end position="470"/>
    </location>
</feature>
<feature type="transmembrane region" description="Helical" evidence="6">
    <location>
        <begin position="338"/>
        <end position="360"/>
    </location>
</feature>
<protein>
    <submittedName>
        <fullName evidence="7">Oligosaccharide flippase family protein</fullName>
    </submittedName>
</protein>
<evidence type="ECO:0000256" key="1">
    <source>
        <dbReference type="ARBA" id="ARBA00004651"/>
    </source>
</evidence>
<evidence type="ECO:0000256" key="6">
    <source>
        <dbReference type="SAM" id="Phobius"/>
    </source>
</evidence>
<evidence type="ECO:0000313" key="8">
    <source>
        <dbReference type="Proteomes" id="UP000593892"/>
    </source>
</evidence>
<reference evidence="7 8" key="1">
    <citation type="submission" date="2020-10" db="EMBL/GenBank/DDBJ databases">
        <title>Complete genome sequence of Paludibaculum fermentans P105T, a facultatively anaerobic acidobacterium capable of dissimilatory Fe(III) reduction.</title>
        <authorList>
            <person name="Dedysh S.N."/>
            <person name="Beletsky A.V."/>
            <person name="Kulichevskaya I.S."/>
            <person name="Mardanov A.V."/>
            <person name="Ravin N.V."/>
        </authorList>
    </citation>
    <scope>NUCLEOTIDE SEQUENCE [LARGE SCALE GENOMIC DNA]</scope>
    <source>
        <strain evidence="7 8">P105</strain>
        <plasmid evidence="7 8">pPfer1</plasmid>
    </source>
</reference>
<dbReference type="EMBL" id="CP063850">
    <property type="protein sequence ID" value="QOY92331.1"/>
    <property type="molecule type" value="Genomic_DNA"/>
</dbReference>
<dbReference type="KEGG" id="pfer:IRI77_37705"/>
<dbReference type="PANTHER" id="PTHR30250:SF11">
    <property type="entry name" value="O-ANTIGEN TRANSPORTER-RELATED"/>
    <property type="match status" value="1"/>
</dbReference>
<gene>
    <name evidence="7" type="ORF">IRI77_37705</name>
</gene>
<evidence type="ECO:0000256" key="5">
    <source>
        <dbReference type="ARBA" id="ARBA00023136"/>
    </source>
</evidence>
<dbReference type="Pfam" id="PF01943">
    <property type="entry name" value="Polysacc_synt"/>
    <property type="match status" value="1"/>
</dbReference>
<evidence type="ECO:0000256" key="2">
    <source>
        <dbReference type="ARBA" id="ARBA00022475"/>
    </source>
</evidence>
<dbReference type="InterPro" id="IPR002797">
    <property type="entry name" value="Polysacc_synth"/>
</dbReference>
<accession>A0A7S7SQ86</accession>
<dbReference type="RefSeq" id="WP_194453985.1">
    <property type="nucleotide sequence ID" value="NZ_CP063850.1"/>
</dbReference>
<comment type="subcellular location">
    <subcellularLocation>
        <location evidence="1">Cell membrane</location>
        <topology evidence="1">Multi-pass membrane protein</topology>
    </subcellularLocation>
</comment>
<evidence type="ECO:0000256" key="4">
    <source>
        <dbReference type="ARBA" id="ARBA00022989"/>
    </source>
</evidence>
<geneLocation type="plasmid" evidence="7 8">
    <name>pPfer1</name>
</geneLocation>
<feature type="transmembrane region" description="Helical" evidence="6">
    <location>
        <begin position="20"/>
        <end position="37"/>
    </location>
</feature>
<dbReference type="GO" id="GO:0005886">
    <property type="term" value="C:plasma membrane"/>
    <property type="evidence" value="ECO:0007669"/>
    <property type="project" value="UniProtKB-SubCell"/>
</dbReference>
<keyword evidence="2" id="KW-1003">Cell membrane</keyword>
<feature type="transmembrane region" description="Helical" evidence="6">
    <location>
        <begin position="180"/>
        <end position="201"/>
    </location>
</feature>
<dbReference type="AlphaFoldDB" id="A0A7S7SQ86"/>
<feature type="transmembrane region" description="Helical" evidence="6">
    <location>
        <begin position="296"/>
        <end position="318"/>
    </location>
</feature>
<keyword evidence="4 6" id="KW-1133">Transmembrane helix</keyword>
<feature type="transmembrane region" description="Helical" evidence="6">
    <location>
        <begin position="391"/>
        <end position="412"/>
    </location>
</feature>
<dbReference type="Proteomes" id="UP000593892">
    <property type="component" value="Plasmid pPfer1"/>
</dbReference>